<evidence type="ECO:0000313" key="8">
    <source>
        <dbReference type="EMBL" id="EGS20593.1"/>
    </source>
</evidence>
<gene>
    <name evidence="8" type="ORF">CTHT_0024270</name>
</gene>
<keyword evidence="5" id="KW-0539">Nucleus</keyword>
<protein>
    <recommendedName>
        <fullName evidence="10">J domain-containing protein</fullName>
    </recommendedName>
</protein>
<feature type="compositionally biased region" description="Basic residues" evidence="7">
    <location>
        <begin position="165"/>
        <end position="182"/>
    </location>
</feature>
<evidence type="ECO:0000256" key="2">
    <source>
        <dbReference type="ARBA" id="ARBA00022553"/>
    </source>
</evidence>
<keyword evidence="3" id="KW-0677">Repeat</keyword>
<dbReference type="GO" id="GO:0043124">
    <property type="term" value="P:negative regulation of canonical NF-kappaB signal transduction"/>
    <property type="evidence" value="ECO:0007669"/>
    <property type="project" value="InterPro"/>
</dbReference>
<feature type="compositionally biased region" description="Low complexity" evidence="7">
    <location>
        <begin position="112"/>
        <end position="121"/>
    </location>
</feature>
<dbReference type="PANTHER" id="PTHR15263">
    <property type="entry name" value="I-KAPPA-B-LIKE PROTEIN IKBL"/>
    <property type="match status" value="1"/>
</dbReference>
<feature type="compositionally biased region" description="Basic residues" evidence="7">
    <location>
        <begin position="132"/>
        <end position="150"/>
    </location>
</feature>
<organism evidence="9">
    <name type="scientific">Chaetomium thermophilum (strain DSM 1495 / CBS 144.50 / IMI 039719)</name>
    <name type="common">Thermochaetoides thermophila</name>
    <dbReference type="NCBI Taxonomy" id="759272"/>
    <lineage>
        <taxon>Eukaryota</taxon>
        <taxon>Fungi</taxon>
        <taxon>Dikarya</taxon>
        <taxon>Ascomycota</taxon>
        <taxon>Pezizomycotina</taxon>
        <taxon>Sordariomycetes</taxon>
        <taxon>Sordariomycetidae</taxon>
        <taxon>Sordariales</taxon>
        <taxon>Chaetomiaceae</taxon>
        <taxon>Thermochaetoides</taxon>
    </lineage>
</organism>
<dbReference type="OrthoDB" id="412109at2759"/>
<keyword evidence="6" id="KW-0175">Coiled coil</keyword>
<dbReference type="KEGG" id="cthr:CTHT_0024270"/>
<dbReference type="GO" id="GO:0005634">
    <property type="term" value="C:nucleus"/>
    <property type="evidence" value="ECO:0007669"/>
    <property type="project" value="UniProtKB-SubCell"/>
</dbReference>
<dbReference type="HOGENOM" id="CLU_043194_1_1_1"/>
<feature type="compositionally biased region" description="Basic and acidic residues" evidence="7">
    <location>
        <begin position="122"/>
        <end position="131"/>
    </location>
</feature>
<dbReference type="PANTHER" id="PTHR15263:SF1">
    <property type="entry name" value="NF-KAPPA-B INHIBITOR-LIKE PROTEIN 1"/>
    <property type="match status" value="1"/>
</dbReference>
<reference evidence="8 9" key="1">
    <citation type="journal article" date="2011" name="Cell">
        <title>Insight into structure and assembly of the nuclear pore complex by utilizing the genome of a eukaryotic thermophile.</title>
        <authorList>
            <person name="Amlacher S."/>
            <person name="Sarges P."/>
            <person name="Flemming D."/>
            <person name="van Noort V."/>
            <person name="Kunze R."/>
            <person name="Devos D.P."/>
            <person name="Arumugam M."/>
            <person name="Bork P."/>
            <person name="Hurt E."/>
        </authorList>
    </citation>
    <scope>NUCLEOTIDE SEQUENCE [LARGE SCALE GENOMIC DNA]</scope>
    <source>
        <strain evidence="9">DSM 1495 / CBS 144.50 / IMI 039719</strain>
    </source>
</reference>
<evidence type="ECO:0008006" key="10">
    <source>
        <dbReference type="Google" id="ProtNLM"/>
    </source>
</evidence>
<comment type="subcellular location">
    <subcellularLocation>
        <location evidence="1">Nucleus</location>
    </subcellularLocation>
</comment>
<evidence type="ECO:0000256" key="1">
    <source>
        <dbReference type="ARBA" id="ARBA00004123"/>
    </source>
</evidence>
<accession>G0S5C0</accession>
<feature type="compositionally biased region" description="Basic residues" evidence="7">
    <location>
        <begin position="29"/>
        <end position="38"/>
    </location>
</feature>
<feature type="region of interest" description="Disordered" evidence="7">
    <location>
        <begin position="1"/>
        <end position="210"/>
    </location>
</feature>
<keyword evidence="4" id="KW-0040">ANK repeat</keyword>
<dbReference type="Proteomes" id="UP000008066">
    <property type="component" value="Unassembled WGS sequence"/>
</dbReference>
<evidence type="ECO:0000313" key="9">
    <source>
        <dbReference type="Proteomes" id="UP000008066"/>
    </source>
</evidence>
<dbReference type="AlphaFoldDB" id="G0S5C0"/>
<feature type="coiled-coil region" evidence="6">
    <location>
        <begin position="264"/>
        <end position="292"/>
    </location>
</feature>
<feature type="compositionally biased region" description="Basic and acidic residues" evidence="7">
    <location>
        <begin position="154"/>
        <end position="164"/>
    </location>
</feature>
<evidence type="ECO:0000256" key="4">
    <source>
        <dbReference type="ARBA" id="ARBA00023043"/>
    </source>
</evidence>
<evidence type="ECO:0000256" key="7">
    <source>
        <dbReference type="SAM" id="MobiDB-lite"/>
    </source>
</evidence>
<keyword evidence="9" id="KW-1185">Reference proteome</keyword>
<keyword evidence="2" id="KW-0597">Phosphoprotein</keyword>
<dbReference type="OMA" id="MWEKTHQ"/>
<evidence type="ECO:0000256" key="5">
    <source>
        <dbReference type="ARBA" id="ARBA00023242"/>
    </source>
</evidence>
<dbReference type="eggNOG" id="ENOG502RZ7A">
    <property type="taxonomic scope" value="Eukaryota"/>
</dbReference>
<dbReference type="GeneID" id="18256465"/>
<dbReference type="RefSeq" id="XP_006692889.1">
    <property type="nucleotide sequence ID" value="XM_006692826.1"/>
</dbReference>
<evidence type="ECO:0000256" key="6">
    <source>
        <dbReference type="SAM" id="Coils"/>
    </source>
</evidence>
<evidence type="ECO:0000256" key="3">
    <source>
        <dbReference type="ARBA" id="ARBA00022737"/>
    </source>
</evidence>
<feature type="compositionally biased region" description="Basic and acidic residues" evidence="7">
    <location>
        <begin position="66"/>
        <end position="94"/>
    </location>
</feature>
<sequence>MDETPRSPMRRRILAAMLPPEIEGSEPWRKRRKCSTRSRSRDRSRSRSSSRSPSIGPQPPPTSGTRNDDSRRAEEGRREEEKREERERGHRENDPLAPRPTRFRFKDKSKSSSKSSRSRGGSVDDEREGRCRHQSRHRRHGSSHRSRSRSRSPSNKDKDKDTHRSRNQKHHHRHSHRHKHRTPSPQPPPEDPYADRPLTPNTAFRESLMDALADDEGAAYWEAVYGQPIHIYNRHLGPLEQMTDEEYAAYVRQKMWEKTREGLLEERERRLREKKERERMAMEERERRKKVQMEMEIALRRGEERKRKRRWEGYCQKWKEWEKEPTVEGVPWPEGVVPLEEEGEDDVAAEEREEVVKRDIVKSFFVDGIRLALGEGETDDKVIAARLKEERVRWHPDKVQQRLGGKVEERIMKRVTAIFQVVDSLWNEVRKKGEK</sequence>
<proteinExistence type="predicted"/>
<dbReference type="EMBL" id="GL988041">
    <property type="protein sequence ID" value="EGS20593.1"/>
    <property type="molecule type" value="Genomic_DNA"/>
</dbReference>
<dbReference type="STRING" id="759272.G0S5C0"/>
<name>G0S5C0_CHATD</name>
<dbReference type="InterPro" id="IPR038753">
    <property type="entry name" value="NFKBIL1"/>
</dbReference>